<dbReference type="Proteomes" id="UP001165960">
    <property type="component" value="Unassembled WGS sequence"/>
</dbReference>
<protein>
    <submittedName>
        <fullName evidence="1">Uncharacterized protein</fullName>
    </submittedName>
</protein>
<accession>A0ACC2SBL3</accession>
<proteinExistence type="predicted"/>
<comment type="caution">
    <text evidence="1">The sequence shown here is derived from an EMBL/GenBank/DDBJ whole genome shotgun (WGS) entry which is preliminary data.</text>
</comment>
<reference evidence="1" key="1">
    <citation type="submission" date="2022-04" db="EMBL/GenBank/DDBJ databases">
        <title>Genome of the entomopathogenic fungus Entomophthora muscae.</title>
        <authorList>
            <person name="Elya C."/>
            <person name="Lovett B.R."/>
            <person name="Lee E."/>
            <person name="Macias A.M."/>
            <person name="Hajek A.E."/>
            <person name="De Bivort B.L."/>
            <person name="Kasson M.T."/>
            <person name="De Fine Licht H.H."/>
            <person name="Stajich J.E."/>
        </authorList>
    </citation>
    <scope>NUCLEOTIDE SEQUENCE</scope>
    <source>
        <strain evidence="1">Berkeley</strain>
    </source>
</reference>
<name>A0ACC2SBL3_9FUNG</name>
<dbReference type="EMBL" id="QTSX02005403">
    <property type="protein sequence ID" value="KAJ9059791.1"/>
    <property type="molecule type" value="Genomic_DNA"/>
</dbReference>
<evidence type="ECO:0000313" key="1">
    <source>
        <dbReference type="EMBL" id="KAJ9059791.1"/>
    </source>
</evidence>
<sequence>MKLVPAPSYYNWGHICSIWLVYYKAATGENMLKTYLKNMEPISIKQIPNWDMLVKYICNKPTAANPPPKDVDIALEREIAPKHLNFPDGEEIILIDK</sequence>
<keyword evidence="2" id="KW-1185">Reference proteome</keyword>
<organism evidence="1 2">
    <name type="scientific">Entomophthora muscae</name>
    <dbReference type="NCBI Taxonomy" id="34485"/>
    <lineage>
        <taxon>Eukaryota</taxon>
        <taxon>Fungi</taxon>
        <taxon>Fungi incertae sedis</taxon>
        <taxon>Zoopagomycota</taxon>
        <taxon>Entomophthoromycotina</taxon>
        <taxon>Entomophthoromycetes</taxon>
        <taxon>Entomophthorales</taxon>
        <taxon>Entomophthoraceae</taxon>
        <taxon>Entomophthora</taxon>
    </lineage>
</organism>
<gene>
    <name evidence="1" type="ORF">DSO57_1037884</name>
</gene>
<evidence type="ECO:0000313" key="2">
    <source>
        <dbReference type="Proteomes" id="UP001165960"/>
    </source>
</evidence>